<comment type="caution">
    <text evidence="1">The sequence shown here is derived from an EMBL/GenBank/DDBJ whole genome shotgun (WGS) entry which is preliminary data.</text>
</comment>
<protein>
    <submittedName>
        <fullName evidence="1">Uncharacterized protein</fullName>
    </submittedName>
</protein>
<dbReference type="Proteomes" id="UP000008942">
    <property type="component" value="Unassembled WGS sequence"/>
</dbReference>
<accession>A0ABN0GLD2</accession>
<evidence type="ECO:0000313" key="2">
    <source>
        <dbReference type="Proteomes" id="UP000008942"/>
    </source>
</evidence>
<gene>
    <name evidence="1" type="ORF">MCU_00830</name>
</gene>
<organism evidence="1 2">
    <name type="scientific">Bartonella elizabethae Re6043vi</name>
    <dbReference type="NCBI Taxonomy" id="1094554"/>
    <lineage>
        <taxon>Bacteria</taxon>
        <taxon>Pseudomonadati</taxon>
        <taxon>Pseudomonadota</taxon>
        <taxon>Alphaproteobacteria</taxon>
        <taxon>Hyphomicrobiales</taxon>
        <taxon>Bartonellaceae</taxon>
        <taxon>Bartonella</taxon>
    </lineage>
</organism>
<sequence>MIFVLFSIAVLMKKGSLKYSGKHHKKSTQRSGVL</sequence>
<reference evidence="1 2" key="1">
    <citation type="submission" date="2012-03" db="EMBL/GenBank/DDBJ databases">
        <title>The Genome Sequence of Bartonella elizabethae Re6043vi.</title>
        <authorList>
            <consortium name="The Broad Institute Genome Sequencing Platform"/>
            <consortium name="The Broad Institute Genome Sequencing Center for Infectious Disease"/>
            <person name="Feldgarden M."/>
            <person name="Kirby J."/>
            <person name="Kosoy M."/>
            <person name="Birtles R."/>
            <person name="Probert W.S."/>
            <person name="Chiaraviglio L."/>
            <person name="Young S.K."/>
            <person name="Zeng Q."/>
            <person name="Gargeya S."/>
            <person name="Fitzgerald M."/>
            <person name="Haas B."/>
            <person name="Abouelleil A."/>
            <person name="Alvarado L."/>
            <person name="Arachchi H.M."/>
            <person name="Berlin A."/>
            <person name="Chapman S.B."/>
            <person name="Gearin G."/>
            <person name="Goldberg J."/>
            <person name="Griggs A."/>
            <person name="Gujja S."/>
            <person name="Hansen M."/>
            <person name="Heiman D."/>
            <person name="Howarth C."/>
            <person name="Larimer J."/>
            <person name="Lui A."/>
            <person name="MacDonald P.J.P."/>
            <person name="McCowen C."/>
            <person name="Montmayeur A."/>
            <person name="Murphy C."/>
            <person name="Neiman D."/>
            <person name="Pearson M."/>
            <person name="Priest M."/>
            <person name="Roberts A."/>
            <person name="Saif S."/>
            <person name="Shea T."/>
            <person name="Sisk P."/>
            <person name="Stolte C."/>
            <person name="Sykes S."/>
            <person name="Wortman J."/>
            <person name="Nusbaum C."/>
            <person name="Birren B."/>
        </authorList>
    </citation>
    <scope>NUCLEOTIDE SEQUENCE [LARGE SCALE GENOMIC DNA]</scope>
    <source>
        <strain evidence="1 2">Re6043vi</strain>
    </source>
</reference>
<dbReference type="EMBL" id="AILW01000003">
    <property type="protein sequence ID" value="EJF84162.1"/>
    <property type="molecule type" value="Genomic_DNA"/>
</dbReference>
<keyword evidence="2" id="KW-1185">Reference proteome</keyword>
<proteinExistence type="predicted"/>
<name>A0ABN0GLD2_BAREL</name>
<evidence type="ECO:0000313" key="1">
    <source>
        <dbReference type="EMBL" id="EJF84162.1"/>
    </source>
</evidence>